<evidence type="ECO:0000256" key="5">
    <source>
        <dbReference type="ARBA" id="ARBA00022777"/>
    </source>
</evidence>
<keyword evidence="5 9" id="KW-0418">Kinase</keyword>
<dbReference type="Pfam" id="PF00069">
    <property type="entry name" value="Pkinase"/>
    <property type="match status" value="1"/>
</dbReference>
<evidence type="ECO:0000256" key="4">
    <source>
        <dbReference type="ARBA" id="ARBA00022741"/>
    </source>
</evidence>
<dbReference type="SUPFAM" id="SSF56112">
    <property type="entry name" value="Protein kinase-like (PK-like)"/>
    <property type="match status" value="1"/>
</dbReference>
<dbReference type="InterPro" id="IPR017441">
    <property type="entry name" value="Protein_kinase_ATP_BS"/>
</dbReference>
<protein>
    <recommendedName>
        <fullName evidence="1">non-specific serine/threonine protein kinase</fullName>
        <ecNumber evidence="1">2.7.11.1</ecNumber>
    </recommendedName>
</protein>
<dbReference type="CDD" id="cd14014">
    <property type="entry name" value="STKc_PknB_like"/>
    <property type="match status" value="1"/>
</dbReference>
<feature type="binding site" evidence="7">
    <location>
        <position position="49"/>
    </location>
    <ligand>
        <name>ATP</name>
        <dbReference type="ChEBI" id="CHEBI:30616"/>
    </ligand>
</feature>
<dbReference type="SMART" id="SM00220">
    <property type="entry name" value="S_TKc"/>
    <property type="match status" value="1"/>
</dbReference>
<dbReference type="PROSITE" id="PS00108">
    <property type="entry name" value="PROTEIN_KINASE_ST"/>
    <property type="match status" value="1"/>
</dbReference>
<reference evidence="9" key="1">
    <citation type="submission" date="2021-04" db="EMBL/GenBank/DDBJ databases">
        <title>Genomic sequence of Actinosynnema pretiosum subsp. pretiosum ATCC 31280 (C-14919).</title>
        <authorList>
            <person name="Bai L."/>
            <person name="Wang X."/>
            <person name="Xiao Y."/>
        </authorList>
    </citation>
    <scope>NUCLEOTIDE SEQUENCE</scope>
    <source>
        <strain evidence="9">ATCC 31280</strain>
    </source>
</reference>
<dbReference type="EMBL" id="CP073249">
    <property type="protein sequence ID" value="QUF03028.1"/>
    <property type="molecule type" value="Genomic_DNA"/>
</dbReference>
<dbReference type="InterPro" id="IPR008271">
    <property type="entry name" value="Ser/Thr_kinase_AS"/>
</dbReference>
<dbReference type="Proteomes" id="UP000677152">
    <property type="component" value="Chromosome"/>
</dbReference>
<evidence type="ECO:0000256" key="1">
    <source>
        <dbReference type="ARBA" id="ARBA00012513"/>
    </source>
</evidence>
<keyword evidence="6 7" id="KW-0067">ATP-binding</keyword>
<dbReference type="GO" id="GO:0004674">
    <property type="term" value="F:protein serine/threonine kinase activity"/>
    <property type="evidence" value="ECO:0007669"/>
    <property type="project" value="UniProtKB-KW"/>
</dbReference>
<dbReference type="GO" id="GO:0005524">
    <property type="term" value="F:ATP binding"/>
    <property type="evidence" value="ECO:0007669"/>
    <property type="project" value="UniProtKB-UniRule"/>
</dbReference>
<accession>A0AA45L515</accession>
<evidence type="ECO:0000256" key="6">
    <source>
        <dbReference type="ARBA" id="ARBA00022840"/>
    </source>
</evidence>
<evidence type="ECO:0000313" key="10">
    <source>
        <dbReference type="Proteomes" id="UP000677152"/>
    </source>
</evidence>
<dbReference type="Gene3D" id="3.30.200.20">
    <property type="entry name" value="Phosphorylase Kinase, domain 1"/>
    <property type="match status" value="1"/>
</dbReference>
<dbReference type="PROSITE" id="PS50011">
    <property type="entry name" value="PROTEIN_KINASE_DOM"/>
    <property type="match status" value="1"/>
</dbReference>
<evidence type="ECO:0000313" key="9">
    <source>
        <dbReference type="EMBL" id="QUF03028.1"/>
    </source>
</evidence>
<dbReference type="PANTHER" id="PTHR43289:SF6">
    <property type="entry name" value="SERINE_THREONINE-PROTEIN KINASE NEKL-3"/>
    <property type="match status" value="1"/>
</dbReference>
<gene>
    <name evidence="9" type="ORF">KCV87_26885</name>
</gene>
<dbReference type="InterPro" id="IPR000719">
    <property type="entry name" value="Prot_kinase_dom"/>
</dbReference>
<keyword evidence="3" id="KW-0808">Transferase</keyword>
<evidence type="ECO:0000256" key="7">
    <source>
        <dbReference type="PROSITE-ProRule" id="PRU10141"/>
    </source>
</evidence>
<name>A0AA45L515_9PSEU</name>
<evidence type="ECO:0000256" key="2">
    <source>
        <dbReference type="ARBA" id="ARBA00022527"/>
    </source>
</evidence>
<proteinExistence type="predicted"/>
<evidence type="ECO:0000259" key="8">
    <source>
        <dbReference type="PROSITE" id="PS50011"/>
    </source>
</evidence>
<keyword evidence="4 7" id="KW-0547">Nucleotide-binding</keyword>
<dbReference type="AlphaFoldDB" id="A0AA45L515"/>
<keyword evidence="2 9" id="KW-0723">Serine/threonine-protein kinase</keyword>
<dbReference type="PANTHER" id="PTHR43289">
    <property type="entry name" value="MITOGEN-ACTIVATED PROTEIN KINASE KINASE KINASE 20-RELATED"/>
    <property type="match status" value="1"/>
</dbReference>
<organism evidence="9 10">
    <name type="scientific">Actinosynnema pretiosum subsp. pretiosum</name>
    <dbReference type="NCBI Taxonomy" id="103721"/>
    <lineage>
        <taxon>Bacteria</taxon>
        <taxon>Bacillati</taxon>
        <taxon>Actinomycetota</taxon>
        <taxon>Actinomycetes</taxon>
        <taxon>Pseudonocardiales</taxon>
        <taxon>Pseudonocardiaceae</taxon>
        <taxon>Actinosynnema</taxon>
    </lineage>
</organism>
<dbReference type="Gene3D" id="1.10.510.10">
    <property type="entry name" value="Transferase(Phosphotransferase) domain 1"/>
    <property type="match status" value="1"/>
</dbReference>
<evidence type="ECO:0000256" key="3">
    <source>
        <dbReference type="ARBA" id="ARBA00022679"/>
    </source>
</evidence>
<feature type="domain" description="Protein kinase" evidence="8">
    <location>
        <begin position="20"/>
        <end position="274"/>
    </location>
</feature>
<dbReference type="InterPro" id="IPR011009">
    <property type="entry name" value="Kinase-like_dom_sf"/>
</dbReference>
<dbReference type="EC" id="2.7.11.1" evidence="1"/>
<sequence length="487" mass="51511">MTGQQSTPPVRQPRVIAGRYTLLAELGRGGMGVVWRAQDNVIGRQVAIKELHLPDGIAHEERRVLEERVLREARTAGRLNDPAIVTVFDVVAENGMTYIVMELVEATTLSALVAQHGPMPQDRVASIALQALSALETAHQAGIVHRDVKPGNLMITPNGRVKLADFGIAQAVDDPRLTTSGSLIGSPAYMAPERIHGHEAAPAADLWSLGATLCFAVEGVNPYERSTTASTLHAIMSEPPRLARAHGALGAVVTGLLMTDPAARLTGPQARAMLERAAAQPTPPGGVPRHPGGTVSYTQHAPMPTQQVKAPARPWLRNLAIGGAAAAALLVFTGGVFAGRAAFTESPPEGLQPVVTFGSGGALPDFSLSSGYCGDNFLGPTVKVNSASCEDNHSIQVFASSNPFGSADDLAYPGDAQLHAFANEFCSLSFASSLVTATDKTALVYAPVVPTAANWRRQYADTKTSREVFCVLWNKDSTQLTEKLVDR</sequence>
<dbReference type="PROSITE" id="PS00107">
    <property type="entry name" value="PROTEIN_KINASE_ATP"/>
    <property type="match status" value="1"/>
</dbReference>